<proteinExistence type="predicted"/>
<dbReference type="PANTHER" id="PTHR15140:SF41">
    <property type="entry name" value="DISEASE RESISTANCE PROTEIN RF45 ISOFORM X1-RELATED"/>
    <property type="match status" value="1"/>
</dbReference>
<reference evidence="1 2" key="2">
    <citation type="journal article" date="2017" name="Genome Biol.">
        <title>New reference genome sequences of hot pepper reveal the massive evolution of plant disease-resistance genes by retroduplication.</title>
        <authorList>
            <person name="Kim S."/>
            <person name="Park J."/>
            <person name="Yeom S.I."/>
            <person name="Kim Y.M."/>
            <person name="Seo E."/>
            <person name="Kim K.T."/>
            <person name="Kim M.S."/>
            <person name="Lee J.M."/>
            <person name="Cheong K."/>
            <person name="Shin H.S."/>
            <person name="Kim S.B."/>
            <person name="Han K."/>
            <person name="Lee J."/>
            <person name="Park M."/>
            <person name="Lee H.A."/>
            <person name="Lee H.Y."/>
            <person name="Lee Y."/>
            <person name="Oh S."/>
            <person name="Lee J.H."/>
            <person name="Choi E."/>
            <person name="Choi E."/>
            <person name="Lee S.E."/>
            <person name="Jeon J."/>
            <person name="Kim H."/>
            <person name="Choi G."/>
            <person name="Song H."/>
            <person name="Lee J."/>
            <person name="Lee S.C."/>
            <person name="Kwon J.K."/>
            <person name="Lee H.Y."/>
            <person name="Koo N."/>
            <person name="Hong Y."/>
            <person name="Kim R.W."/>
            <person name="Kang W.H."/>
            <person name="Huh J.H."/>
            <person name="Kang B.C."/>
            <person name="Yang T.J."/>
            <person name="Lee Y.H."/>
            <person name="Bennetzen J.L."/>
            <person name="Choi D."/>
        </authorList>
    </citation>
    <scope>NUCLEOTIDE SEQUENCE [LARGE SCALE GENOMIC DNA]</scope>
    <source>
        <strain evidence="2">cv. CM334</strain>
    </source>
</reference>
<gene>
    <name evidence="1" type="ORF">T459_14249</name>
</gene>
<organism evidence="1 2">
    <name type="scientific">Capsicum annuum</name>
    <name type="common">Capsicum pepper</name>
    <dbReference type="NCBI Taxonomy" id="4072"/>
    <lineage>
        <taxon>Eukaryota</taxon>
        <taxon>Viridiplantae</taxon>
        <taxon>Streptophyta</taxon>
        <taxon>Embryophyta</taxon>
        <taxon>Tracheophyta</taxon>
        <taxon>Spermatophyta</taxon>
        <taxon>Magnoliopsida</taxon>
        <taxon>eudicotyledons</taxon>
        <taxon>Gunneridae</taxon>
        <taxon>Pentapetalae</taxon>
        <taxon>asterids</taxon>
        <taxon>lamiids</taxon>
        <taxon>Solanales</taxon>
        <taxon>Solanaceae</taxon>
        <taxon>Solanoideae</taxon>
        <taxon>Capsiceae</taxon>
        <taxon>Capsicum</taxon>
    </lineage>
</organism>
<dbReference type="AlphaFoldDB" id="A0A2G2ZH24"/>
<dbReference type="Proteomes" id="UP000222542">
    <property type="component" value="Unassembled WGS sequence"/>
</dbReference>
<evidence type="ECO:0000313" key="1">
    <source>
        <dbReference type="EMBL" id="PHT81234.1"/>
    </source>
</evidence>
<keyword evidence="2" id="KW-1185">Reference proteome</keyword>
<dbReference type="Gene3D" id="3.80.10.10">
    <property type="entry name" value="Ribonuclease Inhibitor"/>
    <property type="match status" value="1"/>
</dbReference>
<reference evidence="1 2" key="1">
    <citation type="journal article" date="2014" name="Nat. Genet.">
        <title>Genome sequence of the hot pepper provides insights into the evolution of pungency in Capsicum species.</title>
        <authorList>
            <person name="Kim S."/>
            <person name="Park M."/>
            <person name="Yeom S.I."/>
            <person name="Kim Y.M."/>
            <person name="Lee J.M."/>
            <person name="Lee H.A."/>
            <person name="Seo E."/>
            <person name="Choi J."/>
            <person name="Cheong K."/>
            <person name="Kim K.T."/>
            <person name="Jung K."/>
            <person name="Lee G.W."/>
            <person name="Oh S.K."/>
            <person name="Bae C."/>
            <person name="Kim S.B."/>
            <person name="Lee H.Y."/>
            <person name="Kim S.Y."/>
            <person name="Kim M.S."/>
            <person name="Kang B.C."/>
            <person name="Jo Y.D."/>
            <person name="Yang H.B."/>
            <person name="Jeong H.J."/>
            <person name="Kang W.H."/>
            <person name="Kwon J.K."/>
            <person name="Shin C."/>
            <person name="Lim J.Y."/>
            <person name="Park J.H."/>
            <person name="Huh J.H."/>
            <person name="Kim J.S."/>
            <person name="Kim B.D."/>
            <person name="Cohen O."/>
            <person name="Paran I."/>
            <person name="Suh M.C."/>
            <person name="Lee S.B."/>
            <person name="Kim Y.K."/>
            <person name="Shin Y."/>
            <person name="Noh S.J."/>
            <person name="Park J."/>
            <person name="Seo Y.S."/>
            <person name="Kwon S.Y."/>
            <person name="Kim H.A."/>
            <person name="Park J.M."/>
            <person name="Kim H.J."/>
            <person name="Choi S.B."/>
            <person name="Bosland P.W."/>
            <person name="Reeves G."/>
            <person name="Jo S.H."/>
            <person name="Lee B.W."/>
            <person name="Cho H.T."/>
            <person name="Choi H.S."/>
            <person name="Lee M.S."/>
            <person name="Yu Y."/>
            <person name="Do Choi Y."/>
            <person name="Park B.S."/>
            <person name="van Deynze A."/>
            <person name="Ashrafi H."/>
            <person name="Hill T."/>
            <person name="Kim W.T."/>
            <person name="Pai H.S."/>
            <person name="Ahn H.K."/>
            <person name="Yeam I."/>
            <person name="Giovannoni J.J."/>
            <person name="Rose J.K."/>
            <person name="Sorensen I."/>
            <person name="Lee S.J."/>
            <person name="Kim R.W."/>
            <person name="Choi I.Y."/>
            <person name="Choi B.S."/>
            <person name="Lim J.S."/>
            <person name="Lee Y.H."/>
            <person name="Choi D."/>
        </authorList>
    </citation>
    <scope>NUCLEOTIDE SEQUENCE [LARGE SCALE GENOMIC DNA]</scope>
    <source>
        <strain evidence="2">cv. CM334</strain>
    </source>
</reference>
<dbReference type="OMA" id="QWEEWIV"/>
<dbReference type="PANTHER" id="PTHR15140">
    <property type="entry name" value="TUBULIN-SPECIFIC CHAPERONE E"/>
    <property type="match status" value="1"/>
</dbReference>
<name>A0A2G2ZH24_CAPAN</name>
<dbReference type="EMBL" id="AYRZ02000005">
    <property type="protein sequence ID" value="PHT81234.1"/>
    <property type="molecule type" value="Genomic_DNA"/>
</dbReference>
<comment type="caution">
    <text evidence="1">The sequence shown here is derived from an EMBL/GenBank/DDBJ whole genome shotgun (WGS) entry which is preliminary data.</text>
</comment>
<accession>A0A2G2ZH24</accession>
<dbReference type="Gramene" id="PHT81234">
    <property type="protein sequence ID" value="PHT81234"/>
    <property type="gene ID" value="T459_14249"/>
</dbReference>
<dbReference type="SUPFAM" id="SSF52058">
    <property type="entry name" value="L domain-like"/>
    <property type="match status" value="1"/>
</dbReference>
<dbReference type="SMR" id="A0A2G2ZH24"/>
<sequence length="118" mass="13684">MLHKLWLKGRIEKLSPPDTFPYSITLMILWDSKLIEDPMPILGMLPNLRYLDLVAAYEGKEISYSDNKFGQLEFLHLDSLWNLERWHLATSAMPLIKGLGIHYCPQLNETPEKMNGVE</sequence>
<dbReference type="STRING" id="4072.A0A2G2ZH24"/>
<dbReference type="InterPro" id="IPR032675">
    <property type="entry name" value="LRR_dom_sf"/>
</dbReference>
<evidence type="ECO:0000313" key="2">
    <source>
        <dbReference type="Proteomes" id="UP000222542"/>
    </source>
</evidence>
<protein>
    <submittedName>
        <fullName evidence="1">Uncharacterized protein</fullName>
    </submittedName>
</protein>